<name>A0A382CER8_9ZZZZ</name>
<gene>
    <name evidence="1" type="ORF">METZ01_LOCUS177173</name>
</gene>
<dbReference type="AlphaFoldDB" id="A0A382CER8"/>
<evidence type="ECO:0000313" key="1">
    <source>
        <dbReference type="EMBL" id="SVB24319.1"/>
    </source>
</evidence>
<proteinExistence type="predicted"/>
<accession>A0A382CER8</accession>
<sequence length="40" mass="4803">AFNDEDIFRNEQAWVFQLEKGYEIMAFRTNELIFFLNADG</sequence>
<feature type="non-terminal residue" evidence="1">
    <location>
        <position position="1"/>
    </location>
</feature>
<organism evidence="1">
    <name type="scientific">marine metagenome</name>
    <dbReference type="NCBI Taxonomy" id="408172"/>
    <lineage>
        <taxon>unclassified sequences</taxon>
        <taxon>metagenomes</taxon>
        <taxon>ecological metagenomes</taxon>
    </lineage>
</organism>
<protein>
    <submittedName>
        <fullName evidence="1">Uncharacterized protein</fullName>
    </submittedName>
</protein>
<dbReference type="EMBL" id="UINC01034066">
    <property type="protein sequence ID" value="SVB24319.1"/>
    <property type="molecule type" value="Genomic_DNA"/>
</dbReference>
<reference evidence="1" key="1">
    <citation type="submission" date="2018-05" db="EMBL/GenBank/DDBJ databases">
        <authorList>
            <person name="Lanie J.A."/>
            <person name="Ng W.-L."/>
            <person name="Kazmierczak K.M."/>
            <person name="Andrzejewski T.M."/>
            <person name="Davidsen T.M."/>
            <person name="Wayne K.J."/>
            <person name="Tettelin H."/>
            <person name="Glass J.I."/>
            <person name="Rusch D."/>
            <person name="Podicherti R."/>
            <person name="Tsui H.-C.T."/>
            <person name="Winkler M.E."/>
        </authorList>
    </citation>
    <scope>NUCLEOTIDE SEQUENCE</scope>
</reference>